<dbReference type="GO" id="GO:0016740">
    <property type="term" value="F:transferase activity"/>
    <property type="evidence" value="ECO:0007669"/>
    <property type="project" value="UniProtKB-KW"/>
</dbReference>
<gene>
    <name evidence="1" type="ORF">EV44_g3870</name>
</gene>
<dbReference type="HOGENOM" id="CLU_1918618_0_0_1"/>
<comment type="caution">
    <text evidence="1">The sequence shown here is derived from an EMBL/GenBank/DDBJ whole genome shotgun (WGS) entry which is preliminary data.</text>
</comment>
<reference evidence="1 2" key="1">
    <citation type="journal article" date="2014" name="BMC Genomics">
        <title>Adaptive genomic structural variation in the grape powdery mildew pathogen, Erysiphe necator.</title>
        <authorList>
            <person name="Jones L."/>
            <person name="Riaz S."/>
            <person name="Morales-Cruz A."/>
            <person name="Amrine K.C."/>
            <person name="McGuire B."/>
            <person name="Gubler W.D."/>
            <person name="Walker M.A."/>
            <person name="Cantu D."/>
        </authorList>
    </citation>
    <scope>NUCLEOTIDE SEQUENCE [LARGE SCALE GENOMIC DNA]</scope>
    <source>
        <strain evidence="2">c</strain>
    </source>
</reference>
<organism evidence="1 2">
    <name type="scientific">Uncinula necator</name>
    <name type="common">Grape powdery mildew</name>
    <dbReference type="NCBI Taxonomy" id="52586"/>
    <lineage>
        <taxon>Eukaryota</taxon>
        <taxon>Fungi</taxon>
        <taxon>Dikarya</taxon>
        <taxon>Ascomycota</taxon>
        <taxon>Pezizomycotina</taxon>
        <taxon>Leotiomycetes</taxon>
        <taxon>Erysiphales</taxon>
        <taxon>Erysiphaceae</taxon>
        <taxon>Erysiphe</taxon>
    </lineage>
</organism>
<dbReference type="EMBL" id="JNVN01001307">
    <property type="protein sequence ID" value="KHJ33643.1"/>
    <property type="molecule type" value="Genomic_DNA"/>
</dbReference>
<evidence type="ECO:0000313" key="2">
    <source>
        <dbReference type="Proteomes" id="UP000030854"/>
    </source>
</evidence>
<accession>A0A0B1P5U0</accession>
<dbReference type="AlphaFoldDB" id="A0A0B1P5U0"/>
<protein>
    <submittedName>
        <fullName evidence="1">Putative glycosyl transferase</fullName>
    </submittedName>
</protein>
<proteinExistence type="predicted"/>
<name>A0A0B1P5U0_UNCNE</name>
<keyword evidence="2" id="KW-1185">Reference proteome</keyword>
<evidence type="ECO:0000313" key="1">
    <source>
        <dbReference type="EMBL" id="KHJ33643.1"/>
    </source>
</evidence>
<dbReference type="Proteomes" id="UP000030854">
    <property type="component" value="Unassembled WGS sequence"/>
</dbReference>
<sequence length="132" mass="15523">MKEYCGEEGVLDVKLLIFYANCYTAGVSRASYTAAFSKILTGEGRTFYFNKIVGKKNSFEYTVNLMKLEFETEHRQERITIGWENVKLEDFNKIDPEKKIVEVFEIMRKYLINDQAILRPEMNSDEIIRDKL</sequence>
<keyword evidence="1" id="KW-0808">Transferase</keyword>